<evidence type="ECO:0000256" key="2">
    <source>
        <dbReference type="ARBA" id="ARBA00023015"/>
    </source>
</evidence>
<dbReference type="OrthoDB" id="5816932at2"/>
<evidence type="ECO:0000313" key="7">
    <source>
        <dbReference type="EMBL" id="KEF33088.1"/>
    </source>
</evidence>
<evidence type="ECO:0000313" key="8">
    <source>
        <dbReference type="Proteomes" id="UP000035057"/>
    </source>
</evidence>
<dbReference type="InterPro" id="IPR009057">
    <property type="entry name" value="Homeodomain-like_sf"/>
</dbReference>
<dbReference type="Pfam" id="PF08361">
    <property type="entry name" value="TetR_C_2"/>
    <property type="match status" value="1"/>
</dbReference>
<dbReference type="AlphaFoldDB" id="A0A072N7X6"/>
<proteinExistence type="predicted"/>
<evidence type="ECO:0000256" key="5">
    <source>
        <dbReference type="PROSITE-ProRule" id="PRU00335"/>
    </source>
</evidence>
<feature type="domain" description="HTH tetR-type" evidence="6">
    <location>
        <begin position="10"/>
        <end position="70"/>
    </location>
</feature>
<keyword evidence="3 5" id="KW-0238">DNA-binding</keyword>
<dbReference type="InterPro" id="IPR001647">
    <property type="entry name" value="HTH_TetR"/>
</dbReference>
<dbReference type="InterPro" id="IPR036271">
    <property type="entry name" value="Tet_transcr_reg_TetR-rel_C_sf"/>
</dbReference>
<dbReference type="SUPFAM" id="SSF46689">
    <property type="entry name" value="Homeodomain-like"/>
    <property type="match status" value="1"/>
</dbReference>
<dbReference type="PANTHER" id="PTHR30055:SF240">
    <property type="entry name" value="HTH-TYPE TRANSCRIPTIONAL REGULATOR ACRR"/>
    <property type="match status" value="1"/>
</dbReference>
<dbReference type="STRING" id="1137280.D777_00096"/>
<dbReference type="Pfam" id="PF00440">
    <property type="entry name" value="TetR_N"/>
    <property type="match status" value="1"/>
</dbReference>
<evidence type="ECO:0000256" key="1">
    <source>
        <dbReference type="ARBA" id="ARBA00022491"/>
    </source>
</evidence>
<keyword evidence="2" id="KW-0805">Transcription regulation</keyword>
<gene>
    <name evidence="7" type="ORF">D777_00096</name>
</gene>
<dbReference type="InterPro" id="IPR023772">
    <property type="entry name" value="DNA-bd_HTH_TetR-type_CS"/>
</dbReference>
<organism evidence="7 8">
    <name type="scientific">Marinobacter nitratireducens</name>
    <dbReference type="NCBI Taxonomy" id="1137280"/>
    <lineage>
        <taxon>Bacteria</taxon>
        <taxon>Pseudomonadati</taxon>
        <taxon>Pseudomonadota</taxon>
        <taxon>Gammaproteobacteria</taxon>
        <taxon>Pseudomonadales</taxon>
        <taxon>Marinobacteraceae</taxon>
        <taxon>Marinobacter</taxon>
    </lineage>
</organism>
<name>A0A072N7X6_9GAMM</name>
<dbReference type="RefSeq" id="WP_036127520.1">
    <property type="nucleotide sequence ID" value="NZ_ANIE01000001.1"/>
</dbReference>
<dbReference type="PRINTS" id="PR00455">
    <property type="entry name" value="HTHTETR"/>
</dbReference>
<dbReference type="PATRIC" id="fig|1137280.3.peg.96"/>
<comment type="caution">
    <text evidence="7">The sequence shown here is derived from an EMBL/GenBank/DDBJ whole genome shotgun (WGS) entry which is preliminary data.</text>
</comment>
<keyword evidence="4" id="KW-0804">Transcription</keyword>
<protein>
    <submittedName>
        <fullName evidence="7">Transcription repressor of multidrug efflux pump acrAB operon, TetR (AcrR) family</fullName>
    </submittedName>
</protein>
<sequence length="215" mass="25010">MARRTKEDAQKTREMLIEAAENVFYEKGVSKASLNDIAVAAGVTRGAIYWHFKNKHDVFEAMIERLKTPLEMLHDAIEHPDEPDPLGRFRELLVYLTQQIARDPRRRRVYEIMFLKCEMTEENEPLGSKHRQAFLDGSERIRKALQNALRRGQLPADINIELAIVQLHVQLTGLVYMWLLLPGSFDFEPEAERTIDTYFYALQHCYGEDCARESI</sequence>
<dbReference type="InterPro" id="IPR050109">
    <property type="entry name" value="HTH-type_TetR-like_transc_reg"/>
</dbReference>
<dbReference type="GO" id="GO:0000976">
    <property type="term" value="F:transcription cis-regulatory region binding"/>
    <property type="evidence" value="ECO:0007669"/>
    <property type="project" value="TreeGrafter"/>
</dbReference>
<dbReference type="SUPFAM" id="SSF48498">
    <property type="entry name" value="Tetracyclin repressor-like, C-terminal domain"/>
    <property type="match status" value="1"/>
</dbReference>
<dbReference type="Proteomes" id="UP000035057">
    <property type="component" value="Unassembled WGS sequence"/>
</dbReference>
<evidence type="ECO:0000259" key="6">
    <source>
        <dbReference type="PROSITE" id="PS50977"/>
    </source>
</evidence>
<feature type="DNA-binding region" description="H-T-H motif" evidence="5">
    <location>
        <begin position="33"/>
        <end position="52"/>
    </location>
</feature>
<dbReference type="PROSITE" id="PS01081">
    <property type="entry name" value="HTH_TETR_1"/>
    <property type="match status" value="1"/>
</dbReference>
<dbReference type="InterPro" id="IPR013572">
    <property type="entry name" value="Tscrpt_reg_MAATS_C"/>
</dbReference>
<accession>A0A072N7X6</accession>
<reference evidence="7 8" key="1">
    <citation type="submission" date="2012-12" db="EMBL/GenBank/DDBJ databases">
        <title>Genome assembly of Marinobacter sp. AK21.</title>
        <authorList>
            <person name="Khatri I."/>
            <person name="Kumar R."/>
            <person name="Vaidya B."/>
            <person name="Subramanian S."/>
            <person name="Pinnaka A."/>
        </authorList>
    </citation>
    <scope>NUCLEOTIDE SEQUENCE [LARGE SCALE GENOMIC DNA]</scope>
    <source>
        <strain evidence="7 8">AK21</strain>
    </source>
</reference>
<evidence type="ECO:0000256" key="4">
    <source>
        <dbReference type="ARBA" id="ARBA00023163"/>
    </source>
</evidence>
<dbReference type="PANTHER" id="PTHR30055">
    <property type="entry name" value="HTH-TYPE TRANSCRIPTIONAL REGULATOR RUTR"/>
    <property type="match status" value="1"/>
</dbReference>
<dbReference type="GO" id="GO:0003700">
    <property type="term" value="F:DNA-binding transcription factor activity"/>
    <property type="evidence" value="ECO:0007669"/>
    <property type="project" value="TreeGrafter"/>
</dbReference>
<dbReference type="EMBL" id="ANIE01000001">
    <property type="protein sequence ID" value="KEF33088.1"/>
    <property type="molecule type" value="Genomic_DNA"/>
</dbReference>
<keyword evidence="8" id="KW-1185">Reference proteome</keyword>
<dbReference type="PROSITE" id="PS50977">
    <property type="entry name" value="HTH_TETR_2"/>
    <property type="match status" value="1"/>
</dbReference>
<keyword evidence="1" id="KW-0678">Repressor</keyword>
<evidence type="ECO:0000256" key="3">
    <source>
        <dbReference type="ARBA" id="ARBA00023125"/>
    </source>
</evidence>
<dbReference type="Gene3D" id="1.10.357.10">
    <property type="entry name" value="Tetracycline Repressor, domain 2"/>
    <property type="match status" value="1"/>
</dbReference>